<dbReference type="GO" id="GO:0005773">
    <property type="term" value="C:vacuole"/>
    <property type="evidence" value="ECO:0007669"/>
    <property type="project" value="UniProtKB-SubCell"/>
</dbReference>
<dbReference type="GeneID" id="104598711"/>
<dbReference type="STRING" id="4432.A0A1U8AAU6"/>
<dbReference type="Pfam" id="PF08244">
    <property type="entry name" value="Glyco_hydro_32C"/>
    <property type="match status" value="1"/>
</dbReference>
<keyword evidence="8" id="KW-1133">Transmembrane helix</keyword>
<evidence type="ECO:0000256" key="2">
    <source>
        <dbReference type="ARBA" id="ARBA00009902"/>
    </source>
</evidence>
<dbReference type="InterPro" id="IPR013189">
    <property type="entry name" value="Glyco_hydro_32_C"/>
</dbReference>
<dbReference type="PROSITE" id="PS00609">
    <property type="entry name" value="GLYCOSYL_HYDROL_F32"/>
    <property type="match status" value="1"/>
</dbReference>
<feature type="domain" description="Glycosyl hydrolase family 32 N-terminal" evidence="9">
    <location>
        <begin position="129"/>
        <end position="447"/>
    </location>
</feature>
<name>A0A1U8AAU6_NELNU</name>
<dbReference type="Pfam" id="PF11837">
    <property type="entry name" value="INV_N"/>
    <property type="match status" value="1"/>
</dbReference>
<evidence type="ECO:0000256" key="5">
    <source>
        <dbReference type="ARBA" id="ARBA00023180"/>
    </source>
</evidence>
<keyword evidence="6 7" id="KW-0326">Glycosidase</keyword>
<evidence type="ECO:0000256" key="7">
    <source>
        <dbReference type="RuleBase" id="RU362110"/>
    </source>
</evidence>
<dbReference type="Proteomes" id="UP000189703">
    <property type="component" value="Unplaced"/>
</dbReference>
<dbReference type="Gene3D" id="2.115.10.20">
    <property type="entry name" value="Glycosyl hydrolase domain, family 43"/>
    <property type="match status" value="1"/>
</dbReference>
<evidence type="ECO:0000256" key="4">
    <source>
        <dbReference type="ARBA" id="ARBA00022801"/>
    </source>
</evidence>
<dbReference type="PANTHER" id="PTHR31953">
    <property type="entry name" value="BETA-FRUCTOFURANOSIDASE, INSOLUBLE ISOENZYME CWINV1-RELATED"/>
    <property type="match status" value="1"/>
</dbReference>
<evidence type="ECO:0000259" key="10">
    <source>
        <dbReference type="Pfam" id="PF08244"/>
    </source>
</evidence>
<dbReference type="Pfam" id="PF00251">
    <property type="entry name" value="Glyco_hydro_32N"/>
    <property type="match status" value="1"/>
</dbReference>
<feature type="domain" description="Beta-fructofuranosidase N-terminal" evidence="11">
    <location>
        <begin position="20"/>
        <end position="121"/>
    </location>
</feature>
<keyword evidence="8" id="KW-0472">Membrane</keyword>
<evidence type="ECO:0000313" key="12">
    <source>
        <dbReference type="Proteomes" id="UP000189703"/>
    </source>
</evidence>
<protein>
    <submittedName>
        <fullName evidence="13">Beta-fructofuranosidase, soluble isoenzyme I-like</fullName>
    </submittedName>
</protein>
<gene>
    <name evidence="13" type="primary">LOC104598711</name>
</gene>
<feature type="transmembrane region" description="Helical" evidence="8">
    <location>
        <begin position="42"/>
        <end position="61"/>
    </location>
</feature>
<dbReference type="GO" id="GO:0004564">
    <property type="term" value="F:beta-fructofuranosidase activity"/>
    <property type="evidence" value="ECO:0007669"/>
    <property type="project" value="InterPro"/>
</dbReference>
<proteinExistence type="inferred from homology"/>
<dbReference type="FunFam" id="2.60.120.560:FF:000002">
    <property type="entry name" value="Beta-fructofuranosidase, insoluble isoenzyme CWINV1"/>
    <property type="match status" value="1"/>
</dbReference>
<dbReference type="InterPro" id="IPR001362">
    <property type="entry name" value="Glyco_hydro_32"/>
</dbReference>
<keyword evidence="8" id="KW-0812">Transmembrane</keyword>
<dbReference type="SUPFAM" id="SSF75005">
    <property type="entry name" value="Arabinanase/levansucrase/invertase"/>
    <property type="match status" value="1"/>
</dbReference>
<evidence type="ECO:0000259" key="9">
    <source>
        <dbReference type="Pfam" id="PF00251"/>
    </source>
</evidence>
<dbReference type="SUPFAM" id="SSF49899">
    <property type="entry name" value="Concanavalin A-like lectins/glucanases"/>
    <property type="match status" value="1"/>
</dbReference>
<dbReference type="OrthoDB" id="202537at2759"/>
<dbReference type="OMA" id="TTFFCQD"/>
<keyword evidence="3" id="KW-0926">Vacuole</keyword>
<evidence type="ECO:0000259" key="11">
    <source>
        <dbReference type="Pfam" id="PF11837"/>
    </source>
</evidence>
<dbReference type="InterPro" id="IPR013320">
    <property type="entry name" value="ConA-like_dom_sf"/>
</dbReference>
<dbReference type="Gene3D" id="2.60.120.560">
    <property type="entry name" value="Exo-inulinase, domain 1"/>
    <property type="match status" value="1"/>
</dbReference>
<dbReference type="InParanoid" id="A0A1U8AAU6"/>
<dbReference type="InterPro" id="IPR018053">
    <property type="entry name" value="Glyco_hydro_32_AS"/>
</dbReference>
<sequence length="676" mass="76090">MYTDPFRICPDLERAVSYPYNPLHNEVEQEGTPVPGRRPIKVISSILLSGIFVLALVMVFLCVQRSQEPLTDVMERNHHHSLPSSTPVGVSRGVLEGVSEKTFRLYSNKGGVTYPWTQPMLSWQRTAYHFQPEKNWMNDPNAPMYYNGWYHLFYQYNPESAVWGNITWGHAISKDLINWENLPFAMVPDEWYDINGVWTGSATLLPDGSIVVLYTGFTKDKVQVQNLAYPADPSDPRLIHWVKYPGNPILVPPPHIRDLDFRDPTTAWFGPDGHWRVAIGSKINDTGISLVYHTTNFTTYELLDGLLHAVPETGMWECVDFYPVSTTEKKGLNTSDNWPGVKHVLKASLDNTKIDYYALGTYYVENDTWIPDNEMADVGFGLRYDYGKYYASKTFYDQNKQRRVLWGWIGESDSEDDDIKKGWASVQSIPRVVLFDQKTRSNLLQWPVEEVENLRSNLKEFNKVVVGPGTVVPLDVGTATQLDISAEFEIDGKALKGATRDDIVGYNCVVGGGAAGRGTLGPFGILVLAEDSLAEQTPVYFYISKDSGGEYRTFFCADQSRSSLAPHVGKFVSGSLVPVLEGEKLTMRILVDHSIVESFGQGGRTVITSRIYPTKAIYESARVFLFNNATEANVTASLKIWQMNSAAFINSPPPLVSIFIISFFYILQLGQFPFLF</sequence>
<keyword evidence="12" id="KW-1185">Reference proteome</keyword>
<dbReference type="FunCoup" id="A0A1U8AAU6">
    <property type="interactions" value="717"/>
</dbReference>
<dbReference type="InterPro" id="IPR023296">
    <property type="entry name" value="Glyco_hydro_beta-prop_sf"/>
</dbReference>
<accession>A0A1U8AAU6</accession>
<dbReference type="FunFam" id="2.115.10.20:FF:000001">
    <property type="entry name" value="Beta-fructofuranosidase, insoluble isoenzyme CWINV1"/>
    <property type="match status" value="1"/>
</dbReference>
<evidence type="ECO:0000256" key="8">
    <source>
        <dbReference type="SAM" id="Phobius"/>
    </source>
</evidence>
<dbReference type="InterPro" id="IPR013148">
    <property type="entry name" value="Glyco_hydro_32_N"/>
</dbReference>
<dbReference type="GO" id="GO:0005975">
    <property type="term" value="P:carbohydrate metabolic process"/>
    <property type="evidence" value="ECO:0007669"/>
    <property type="project" value="InterPro"/>
</dbReference>
<dbReference type="SMART" id="SM00640">
    <property type="entry name" value="Glyco_32"/>
    <property type="match status" value="1"/>
</dbReference>
<dbReference type="eggNOG" id="KOG0228">
    <property type="taxonomic scope" value="Eukaryota"/>
</dbReference>
<dbReference type="InterPro" id="IPR050551">
    <property type="entry name" value="Fructan_Metab_Enzymes"/>
</dbReference>
<evidence type="ECO:0000313" key="13">
    <source>
        <dbReference type="RefSeq" id="XP_010259193.1"/>
    </source>
</evidence>
<organism evidence="12 13">
    <name type="scientific">Nelumbo nucifera</name>
    <name type="common">Sacred lotus</name>
    <dbReference type="NCBI Taxonomy" id="4432"/>
    <lineage>
        <taxon>Eukaryota</taxon>
        <taxon>Viridiplantae</taxon>
        <taxon>Streptophyta</taxon>
        <taxon>Embryophyta</taxon>
        <taxon>Tracheophyta</taxon>
        <taxon>Spermatophyta</taxon>
        <taxon>Magnoliopsida</taxon>
        <taxon>Proteales</taxon>
        <taxon>Nelumbonaceae</taxon>
        <taxon>Nelumbo</taxon>
    </lineage>
</organism>
<evidence type="ECO:0000256" key="6">
    <source>
        <dbReference type="ARBA" id="ARBA00023295"/>
    </source>
</evidence>
<reference evidence="13" key="1">
    <citation type="submission" date="2025-08" db="UniProtKB">
        <authorList>
            <consortium name="RefSeq"/>
        </authorList>
    </citation>
    <scope>IDENTIFICATION</scope>
</reference>
<comment type="similarity">
    <text evidence="2 7">Belongs to the glycosyl hydrolase 32 family.</text>
</comment>
<dbReference type="KEGG" id="nnu:104598711"/>
<feature type="domain" description="Glycosyl hydrolase family 32 C-terminal" evidence="10">
    <location>
        <begin position="450"/>
        <end position="642"/>
    </location>
</feature>
<comment type="subcellular location">
    <subcellularLocation>
        <location evidence="1">Vacuole</location>
    </subcellularLocation>
</comment>
<dbReference type="AlphaFoldDB" id="A0A1U8AAU6"/>
<keyword evidence="5" id="KW-0325">Glycoprotein</keyword>
<dbReference type="InterPro" id="IPR021792">
    <property type="entry name" value="Beta-fructofuranosidase_N"/>
</dbReference>
<evidence type="ECO:0000256" key="1">
    <source>
        <dbReference type="ARBA" id="ARBA00004116"/>
    </source>
</evidence>
<keyword evidence="4 7" id="KW-0378">Hydrolase</keyword>
<dbReference type="RefSeq" id="XP_010259193.1">
    <property type="nucleotide sequence ID" value="XM_010260891.1"/>
</dbReference>
<evidence type="ECO:0000256" key="3">
    <source>
        <dbReference type="ARBA" id="ARBA00022554"/>
    </source>
</evidence>
<dbReference type="CDD" id="cd18624">
    <property type="entry name" value="GH32_Fruct1-like"/>
    <property type="match status" value="1"/>
</dbReference>